<gene>
    <name evidence="2" type="ORF">J8N05_21585</name>
</gene>
<reference evidence="2 3" key="1">
    <citation type="submission" date="2021-04" db="EMBL/GenBank/DDBJ databases">
        <authorList>
            <person name="Tang X."/>
            <person name="Zhou X."/>
            <person name="Chen X."/>
            <person name="Cernava T."/>
            <person name="Zhang C."/>
        </authorList>
    </citation>
    <scope>NUCLEOTIDE SEQUENCE [LARGE SCALE GENOMIC DNA]</scope>
    <source>
        <strain evidence="2 3">BH-SS-21</strain>
    </source>
</reference>
<feature type="region of interest" description="Disordered" evidence="1">
    <location>
        <begin position="1"/>
        <end position="21"/>
    </location>
</feature>
<accession>A0A940XXK7</accession>
<sequence length="308" mass="33449">MAERHRTWGRWGPDDERGSTNYVSRDKVREAAGLVRTGQVFSLATPFDRAGPNHGRPGSPRVNPQHIMFRHGGDMLADWENARHGMRSTDDGVYMPLQAATQWDAFCHVFFDGVTYNGHGPESVTGAGAAHNSITEVRETTTGRGVLLDFPRFYGVDWLEPEQAVQDDDLAACAEHQGVVIGEGDIVLVRTGHMERRRQEEFWGDYAAGPAPGLGLSACDYLLPRKVAAVASDTWGLEVVPCESLPDVPFGMHVVMLVNAGVLIGEIWDLDALALACAADGVYEFFLSAPPLRITGAVGSPLNPIAVK</sequence>
<dbReference type="Proteomes" id="UP000677413">
    <property type="component" value="Unassembled WGS sequence"/>
</dbReference>
<dbReference type="EMBL" id="JAGPYQ010000001">
    <property type="protein sequence ID" value="MBQ0850758.1"/>
    <property type="molecule type" value="Genomic_DNA"/>
</dbReference>
<dbReference type="PANTHER" id="PTHR34861">
    <property type="match status" value="1"/>
</dbReference>
<keyword evidence="3" id="KW-1185">Reference proteome</keyword>
<evidence type="ECO:0000256" key="1">
    <source>
        <dbReference type="SAM" id="MobiDB-lite"/>
    </source>
</evidence>
<organism evidence="2 3">
    <name type="scientific">Streptomyces liliiviolaceus</name>
    <dbReference type="NCBI Taxonomy" id="2823109"/>
    <lineage>
        <taxon>Bacteria</taxon>
        <taxon>Bacillati</taxon>
        <taxon>Actinomycetota</taxon>
        <taxon>Actinomycetes</taxon>
        <taxon>Kitasatosporales</taxon>
        <taxon>Streptomycetaceae</taxon>
        <taxon>Streptomyces</taxon>
    </lineage>
</organism>
<dbReference type="SUPFAM" id="SSF102198">
    <property type="entry name" value="Putative cyclase"/>
    <property type="match status" value="1"/>
</dbReference>
<dbReference type="Pfam" id="PF04199">
    <property type="entry name" value="Cyclase"/>
    <property type="match status" value="1"/>
</dbReference>
<dbReference type="PANTHER" id="PTHR34861:SF10">
    <property type="entry name" value="CYCLASE"/>
    <property type="match status" value="1"/>
</dbReference>
<dbReference type="GO" id="GO:0019441">
    <property type="term" value="P:L-tryptophan catabolic process to kynurenine"/>
    <property type="evidence" value="ECO:0007669"/>
    <property type="project" value="InterPro"/>
</dbReference>
<dbReference type="RefSeq" id="WP_210885039.1">
    <property type="nucleotide sequence ID" value="NZ_JAGPYQ010000001.1"/>
</dbReference>
<name>A0A940XXK7_9ACTN</name>
<feature type="region of interest" description="Disordered" evidence="1">
    <location>
        <begin position="45"/>
        <end position="64"/>
    </location>
</feature>
<dbReference type="InterPro" id="IPR037175">
    <property type="entry name" value="KFase_sf"/>
</dbReference>
<evidence type="ECO:0000313" key="3">
    <source>
        <dbReference type="Proteomes" id="UP000677413"/>
    </source>
</evidence>
<dbReference type="InterPro" id="IPR007325">
    <property type="entry name" value="KFase/CYL"/>
</dbReference>
<dbReference type="AlphaFoldDB" id="A0A940XXK7"/>
<comment type="caution">
    <text evidence="2">The sequence shown here is derived from an EMBL/GenBank/DDBJ whole genome shotgun (WGS) entry which is preliminary data.</text>
</comment>
<evidence type="ECO:0000313" key="2">
    <source>
        <dbReference type="EMBL" id="MBQ0850758.1"/>
    </source>
</evidence>
<dbReference type="Gene3D" id="3.50.30.50">
    <property type="entry name" value="Putative cyclase"/>
    <property type="match status" value="1"/>
</dbReference>
<proteinExistence type="predicted"/>
<protein>
    <submittedName>
        <fullName evidence="2">Cyclase family protein</fullName>
    </submittedName>
</protein>
<dbReference type="GO" id="GO:0004061">
    <property type="term" value="F:arylformamidase activity"/>
    <property type="evidence" value="ECO:0007669"/>
    <property type="project" value="InterPro"/>
</dbReference>